<evidence type="ECO:0000313" key="3">
    <source>
        <dbReference type="EMBL" id="MBC2594051.1"/>
    </source>
</evidence>
<keyword evidence="2" id="KW-1133">Transmembrane helix</keyword>
<evidence type="ECO:0000313" key="4">
    <source>
        <dbReference type="Proteomes" id="UP000546464"/>
    </source>
</evidence>
<proteinExistence type="predicted"/>
<protein>
    <submittedName>
        <fullName evidence="3">Uncharacterized protein</fullName>
    </submittedName>
</protein>
<evidence type="ECO:0000256" key="2">
    <source>
        <dbReference type="SAM" id="Phobius"/>
    </source>
</evidence>
<name>A0A842HFH9_9BACT</name>
<dbReference type="RefSeq" id="WP_185675034.1">
    <property type="nucleotide sequence ID" value="NZ_JACHVB010000020.1"/>
</dbReference>
<sequence length="151" mass="14980">MSDEEKKDTPPPAQEAAHTPPPADNDKPAAPAEKPQFKVTRSPFTAKAPGAEGAVKLPTPPKPVTGAPKPPSPVAGAPKPPSPSPVAANTAAKPAAPVSRPKPSKPVPKARAADPVVAEGSSVSALGLAVDAVCAVVAVVFAALIFVSMKG</sequence>
<dbReference type="Proteomes" id="UP000546464">
    <property type="component" value="Unassembled WGS sequence"/>
</dbReference>
<feature type="transmembrane region" description="Helical" evidence="2">
    <location>
        <begin position="125"/>
        <end position="147"/>
    </location>
</feature>
<evidence type="ECO:0000256" key="1">
    <source>
        <dbReference type="SAM" id="MobiDB-lite"/>
    </source>
</evidence>
<organism evidence="3 4">
    <name type="scientific">Ruficoccus amylovorans</name>
    <dbReference type="NCBI Taxonomy" id="1804625"/>
    <lineage>
        <taxon>Bacteria</taxon>
        <taxon>Pseudomonadati</taxon>
        <taxon>Verrucomicrobiota</taxon>
        <taxon>Opitutia</taxon>
        <taxon>Puniceicoccales</taxon>
        <taxon>Cerasicoccaceae</taxon>
        <taxon>Ruficoccus</taxon>
    </lineage>
</organism>
<feature type="compositionally biased region" description="Low complexity" evidence="1">
    <location>
        <begin position="85"/>
        <end position="101"/>
    </location>
</feature>
<comment type="caution">
    <text evidence="3">The sequence shown here is derived from an EMBL/GenBank/DDBJ whole genome shotgun (WGS) entry which is preliminary data.</text>
</comment>
<keyword evidence="4" id="KW-1185">Reference proteome</keyword>
<dbReference type="EMBL" id="JACHVB010000020">
    <property type="protein sequence ID" value="MBC2594051.1"/>
    <property type="molecule type" value="Genomic_DNA"/>
</dbReference>
<accession>A0A842HFH9</accession>
<feature type="region of interest" description="Disordered" evidence="1">
    <location>
        <begin position="1"/>
        <end position="118"/>
    </location>
</feature>
<keyword evidence="2" id="KW-0472">Membrane</keyword>
<feature type="compositionally biased region" description="Pro residues" evidence="1">
    <location>
        <begin position="58"/>
        <end position="84"/>
    </location>
</feature>
<reference evidence="3 4" key="1">
    <citation type="submission" date="2020-07" db="EMBL/GenBank/DDBJ databases">
        <authorList>
            <person name="Feng X."/>
        </authorList>
    </citation>
    <scope>NUCLEOTIDE SEQUENCE [LARGE SCALE GENOMIC DNA]</scope>
    <source>
        <strain evidence="3 4">JCM31066</strain>
    </source>
</reference>
<keyword evidence="2" id="KW-0812">Transmembrane</keyword>
<gene>
    <name evidence="3" type="ORF">H5P28_07225</name>
</gene>
<dbReference type="AlphaFoldDB" id="A0A842HFH9"/>